<evidence type="ECO:0000259" key="4">
    <source>
        <dbReference type="SMART" id="SM00656"/>
    </source>
</evidence>
<dbReference type="PANTHER" id="PTHR31683:SF18">
    <property type="entry name" value="PECTATE LYASE 21-RELATED"/>
    <property type="match status" value="1"/>
</dbReference>
<protein>
    <submittedName>
        <fullName evidence="5">Pectate lyase</fullName>
    </submittedName>
</protein>
<dbReference type="Proteomes" id="UP000215002">
    <property type="component" value="Chromosome"/>
</dbReference>
<dbReference type="Pfam" id="PF00544">
    <property type="entry name" value="Pectate_lyase_4"/>
    <property type="match status" value="1"/>
</dbReference>
<name>A0A223NYI0_9SPHI</name>
<proteinExistence type="inferred from homology"/>
<feature type="domain" description="Pectate lyase" evidence="4">
    <location>
        <begin position="199"/>
        <end position="413"/>
    </location>
</feature>
<dbReference type="SMART" id="SM00656">
    <property type="entry name" value="Amb_all"/>
    <property type="match status" value="1"/>
</dbReference>
<evidence type="ECO:0000313" key="5">
    <source>
        <dbReference type="EMBL" id="ASU34754.1"/>
    </source>
</evidence>
<sequence length="479" mass="50347">MKRNKKTIKNVAFASLALGAILLFGSCKKGTEGTSPTTDSTALSASIAGAGITNAAAAATVYNVDVTGLRSDGGYAYKIAYPLTQTGDSNTAPTASSLALFENGVKLGPAHSVHQDIRDLGKGRYSHWGTSLIFSASDNTNPATNGRKYTFSFGGSDTTASTGGSGSGTGTGSGTTNSTGVDAGLVGYALVNGTTTGGKGGNSVTVTSISQLKSAVAGSSPKIIYVSGTITGAGDDLVYVGSNTSIIGKPGATLVGLSLFMETVNNIIVQDIRFKNYVYDAAVMVKYESTHIWVDHCEFSTDRTHGWDYWGKDISITRASDFCTISWCKFHDTNLSVLISGGIIGHEADKGKLHITLHHNYWYNVSEREPDMNYGSVHLFNNYHLDNNDYSIGARAGGNVRTDNEYFQNCAKPLSTNLAGDPPGYFSGVTTNVYANCGKNDITTPISTWVPAYSYKAALDVAANVPSIVTKGTGPRAIH</sequence>
<dbReference type="InterPro" id="IPR002022">
    <property type="entry name" value="Pec_lyase"/>
</dbReference>
<evidence type="ECO:0000313" key="6">
    <source>
        <dbReference type="Proteomes" id="UP000215002"/>
    </source>
</evidence>
<comment type="similarity">
    <text evidence="2">Belongs to the polysaccharide lyase 1 family.</text>
</comment>
<dbReference type="AlphaFoldDB" id="A0A223NYI0"/>
<gene>
    <name evidence="5" type="ORF">MuYL_2867</name>
</gene>
<evidence type="ECO:0000256" key="1">
    <source>
        <dbReference type="ARBA" id="ARBA00023239"/>
    </source>
</evidence>
<accession>A0A223NYI0</accession>
<dbReference type="GO" id="GO:0030570">
    <property type="term" value="F:pectate lyase activity"/>
    <property type="evidence" value="ECO:0007669"/>
    <property type="project" value="InterPro"/>
</dbReference>
<dbReference type="KEGG" id="muc:MuYL_2867"/>
<dbReference type="GO" id="GO:0000272">
    <property type="term" value="P:polysaccharide catabolic process"/>
    <property type="evidence" value="ECO:0007669"/>
    <property type="project" value="UniProtKB-KW"/>
</dbReference>
<dbReference type="OrthoDB" id="9804661at2"/>
<keyword evidence="2" id="KW-0964">Secreted</keyword>
<keyword evidence="1 2" id="KW-0456">Lyase</keyword>
<feature type="signal peptide" evidence="3">
    <location>
        <begin position="1"/>
        <end position="29"/>
    </location>
</feature>
<dbReference type="RefSeq" id="WP_094571065.1">
    <property type="nucleotide sequence ID" value="NZ_CP022743.1"/>
</dbReference>
<keyword evidence="6" id="KW-1185">Reference proteome</keyword>
<feature type="chain" id="PRO_5012171854" evidence="3">
    <location>
        <begin position="30"/>
        <end position="479"/>
    </location>
</feature>
<dbReference type="Gene3D" id="2.160.20.10">
    <property type="entry name" value="Single-stranded right-handed beta-helix, Pectin lyase-like"/>
    <property type="match status" value="1"/>
</dbReference>
<dbReference type="PANTHER" id="PTHR31683">
    <property type="entry name" value="PECTATE LYASE 18-RELATED"/>
    <property type="match status" value="1"/>
</dbReference>
<dbReference type="EMBL" id="CP022743">
    <property type="protein sequence ID" value="ASU34754.1"/>
    <property type="molecule type" value="Genomic_DNA"/>
</dbReference>
<organism evidence="5 6">
    <name type="scientific">Mucilaginibacter xinganensis</name>
    <dbReference type="NCBI Taxonomy" id="1234841"/>
    <lineage>
        <taxon>Bacteria</taxon>
        <taxon>Pseudomonadati</taxon>
        <taxon>Bacteroidota</taxon>
        <taxon>Sphingobacteriia</taxon>
        <taxon>Sphingobacteriales</taxon>
        <taxon>Sphingobacteriaceae</taxon>
        <taxon>Mucilaginibacter</taxon>
    </lineage>
</organism>
<keyword evidence="3" id="KW-0732">Signal</keyword>
<dbReference type="PROSITE" id="PS51257">
    <property type="entry name" value="PROKAR_LIPOPROTEIN"/>
    <property type="match status" value="1"/>
</dbReference>
<dbReference type="InterPro" id="IPR045032">
    <property type="entry name" value="PEL"/>
</dbReference>
<evidence type="ECO:0000256" key="2">
    <source>
        <dbReference type="RuleBase" id="RU361173"/>
    </source>
</evidence>
<keyword evidence="2" id="KW-0119">Carbohydrate metabolism</keyword>
<dbReference type="SUPFAM" id="SSF51126">
    <property type="entry name" value="Pectin lyase-like"/>
    <property type="match status" value="1"/>
</dbReference>
<comment type="subcellular location">
    <subcellularLocation>
        <location evidence="2">Secreted</location>
    </subcellularLocation>
</comment>
<dbReference type="InterPro" id="IPR011050">
    <property type="entry name" value="Pectin_lyase_fold/virulence"/>
</dbReference>
<dbReference type="GO" id="GO:0005576">
    <property type="term" value="C:extracellular region"/>
    <property type="evidence" value="ECO:0007669"/>
    <property type="project" value="UniProtKB-SubCell"/>
</dbReference>
<evidence type="ECO:0000256" key="3">
    <source>
        <dbReference type="SAM" id="SignalP"/>
    </source>
</evidence>
<keyword evidence="2" id="KW-0624">Polysaccharide degradation</keyword>
<dbReference type="InterPro" id="IPR012334">
    <property type="entry name" value="Pectin_lyas_fold"/>
</dbReference>
<reference evidence="5 6" key="1">
    <citation type="submission" date="2017-08" db="EMBL/GenBank/DDBJ databases">
        <title>Complete genome sequence of Mucilaginibacter sp. strain BJC16-A31.</title>
        <authorList>
            <consortium name="Henan University of Science and Technology"/>
            <person name="You X."/>
        </authorList>
    </citation>
    <scope>NUCLEOTIDE SEQUENCE [LARGE SCALE GENOMIC DNA]</scope>
    <source>
        <strain evidence="5 6">BJC16-A31</strain>
    </source>
</reference>